<dbReference type="Proteomes" id="UP000554235">
    <property type="component" value="Unassembled WGS sequence"/>
</dbReference>
<dbReference type="EMBL" id="JAADYS010002324">
    <property type="protein sequence ID" value="KAF4458876.1"/>
    <property type="molecule type" value="Genomic_DNA"/>
</dbReference>
<dbReference type="GO" id="GO:0005762">
    <property type="term" value="C:mitochondrial large ribosomal subunit"/>
    <property type="evidence" value="ECO:0007669"/>
    <property type="project" value="TreeGrafter"/>
</dbReference>
<organism evidence="2 3">
    <name type="scientific">Fusarium albosuccineum</name>
    <dbReference type="NCBI Taxonomy" id="1237068"/>
    <lineage>
        <taxon>Eukaryota</taxon>
        <taxon>Fungi</taxon>
        <taxon>Dikarya</taxon>
        <taxon>Ascomycota</taxon>
        <taxon>Pezizomycotina</taxon>
        <taxon>Sordariomycetes</taxon>
        <taxon>Hypocreomycetidae</taxon>
        <taxon>Hypocreales</taxon>
        <taxon>Nectriaceae</taxon>
        <taxon>Fusarium</taxon>
        <taxon>Fusarium decemcellulare species complex</taxon>
    </lineage>
</organism>
<evidence type="ECO:0000313" key="3">
    <source>
        <dbReference type="Proteomes" id="UP000554235"/>
    </source>
</evidence>
<keyword evidence="3" id="KW-1185">Reference proteome</keyword>
<accession>A0A8H4KYX6</accession>
<comment type="caution">
    <text evidence="2">The sequence shown here is derived from an EMBL/GenBank/DDBJ whole genome shotgun (WGS) entry which is preliminary data.</text>
</comment>
<dbReference type="OrthoDB" id="6021263at2759"/>
<feature type="region of interest" description="Disordered" evidence="1">
    <location>
        <begin position="160"/>
        <end position="184"/>
    </location>
</feature>
<gene>
    <name evidence="2" type="ORF">FALBO_14377</name>
</gene>
<evidence type="ECO:0000256" key="1">
    <source>
        <dbReference type="SAM" id="MobiDB-lite"/>
    </source>
</evidence>
<reference evidence="2 3" key="1">
    <citation type="submission" date="2020-01" db="EMBL/GenBank/DDBJ databases">
        <title>Identification and distribution of gene clusters putatively required for synthesis of sphingolipid metabolism inhibitors in phylogenetically diverse species of the filamentous fungus Fusarium.</title>
        <authorList>
            <person name="Kim H.-S."/>
            <person name="Busman M."/>
            <person name="Brown D.W."/>
            <person name="Divon H."/>
            <person name="Uhlig S."/>
            <person name="Proctor R.H."/>
        </authorList>
    </citation>
    <scope>NUCLEOTIDE SEQUENCE [LARGE SCALE GENOMIC DNA]</scope>
    <source>
        <strain evidence="2 3">NRRL 20459</strain>
    </source>
</reference>
<sequence>MMGTHVSGCLRVQLQTARHVNCRGQSPLARLTRLIRKVCARPNLAAAFYFTPPSLRSLDDTSSATMEFRSIARSAARLLNSRTSCLPLIPSRGHKTTSRTKRSLKIAPHDSFLPDRKATFPASDSIIYNPPASEASPLHTPFLFLPPNDARRAAITRLRHTPGSPVAPPAENKLPPSMKYHRRNPNYNLSAADIKEMKRLRAEDPVKWSVNELAEKFGCSTIFVKMAAPAPASHLKNLEAKKERREARWGAIRTQAREDRKRRTVMLYRGEL</sequence>
<dbReference type="GO" id="GO:0003735">
    <property type="term" value="F:structural constituent of ribosome"/>
    <property type="evidence" value="ECO:0007669"/>
    <property type="project" value="TreeGrafter"/>
</dbReference>
<dbReference type="Pfam" id="PF12824">
    <property type="entry name" value="MRP-L20"/>
    <property type="match status" value="1"/>
</dbReference>
<dbReference type="PANTHER" id="PTHR28266:SF1">
    <property type="entry name" value="LARGE RIBOSOMAL SUBUNIT PROTEIN ML58"/>
    <property type="match status" value="1"/>
</dbReference>
<name>A0A8H4KYX6_9HYPO</name>
<proteinExistence type="predicted"/>
<dbReference type="InterPro" id="IPR024388">
    <property type="entry name" value="Ribosomal_mL58"/>
</dbReference>
<protein>
    <submittedName>
        <fullName evidence="2">60s ribosomal l20</fullName>
    </submittedName>
</protein>
<evidence type="ECO:0000313" key="2">
    <source>
        <dbReference type="EMBL" id="KAF4458876.1"/>
    </source>
</evidence>
<dbReference type="PANTHER" id="PTHR28266">
    <property type="entry name" value="54S RIBOSOMAL PROTEIN L20, MITOCHONDRIAL"/>
    <property type="match status" value="1"/>
</dbReference>
<dbReference type="AlphaFoldDB" id="A0A8H4KYX6"/>